<dbReference type="AlphaFoldDB" id="A0A9W9YI40"/>
<keyword evidence="6" id="KW-1185">Reference proteome</keyword>
<evidence type="ECO:0000256" key="1">
    <source>
        <dbReference type="ARBA" id="ARBA00005771"/>
    </source>
</evidence>
<accession>A0A9W9YI40</accession>
<dbReference type="InterPro" id="IPR027417">
    <property type="entry name" value="P-loop_NTPase"/>
</dbReference>
<protein>
    <recommendedName>
        <fullName evidence="4">Sulfotransferase domain-containing protein</fullName>
    </recommendedName>
</protein>
<sequence>MANFPVFQVTEGEWKSGEYVDVLDFRIPVHFTPDPQLLCDLISSFQTRSDDVFVIGFPKSGTTWMQEIVWQIFNYGVVKSEKTLKRVPFLELGSNLRAPQPDINSAKPSHSEDTPSL</sequence>
<evidence type="ECO:0000313" key="6">
    <source>
        <dbReference type="Proteomes" id="UP001163046"/>
    </source>
</evidence>
<evidence type="ECO:0000256" key="2">
    <source>
        <dbReference type="ARBA" id="ARBA00022679"/>
    </source>
</evidence>
<evidence type="ECO:0000256" key="3">
    <source>
        <dbReference type="SAM" id="MobiDB-lite"/>
    </source>
</evidence>
<dbReference type="SUPFAM" id="SSF52540">
    <property type="entry name" value="P-loop containing nucleoside triphosphate hydrolases"/>
    <property type="match status" value="1"/>
</dbReference>
<keyword evidence="2" id="KW-0808">Transferase</keyword>
<gene>
    <name evidence="5" type="ORF">OS493_036336</name>
</gene>
<dbReference type="InterPro" id="IPR000863">
    <property type="entry name" value="Sulfotransferase_dom"/>
</dbReference>
<comment type="similarity">
    <text evidence="1">Belongs to the sulfotransferase 1 family.</text>
</comment>
<comment type="caution">
    <text evidence="5">The sequence shown here is derived from an EMBL/GenBank/DDBJ whole genome shotgun (WGS) entry which is preliminary data.</text>
</comment>
<dbReference type="Proteomes" id="UP001163046">
    <property type="component" value="Unassembled WGS sequence"/>
</dbReference>
<reference evidence="5" key="1">
    <citation type="submission" date="2023-01" db="EMBL/GenBank/DDBJ databases">
        <title>Genome assembly of the deep-sea coral Lophelia pertusa.</title>
        <authorList>
            <person name="Herrera S."/>
            <person name="Cordes E."/>
        </authorList>
    </citation>
    <scope>NUCLEOTIDE SEQUENCE</scope>
    <source>
        <strain evidence="5">USNM1676648</strain>
        <tissue evidence="5">Polyp</tissue>
    </source>
</reference>
<dbReference type="OrthoDB" id="205623at2759"/>
<evidence type="ECO:0000313" key="5">
    <source>
        <dbReference type="EMBL" id="KAJ7351134.1"/>
    </source>
</evidence>
<dbReference type="Pfam" id="PF00685">
    <property type="entry name" value="Sulfotransfer_1"/>
    <property type="match status" value="1"/>
</dbReference>
<dbReference type="Gene3D" id="3.40.50.300">
    <property type="entry name" value="P-loop containing nucleotide triphosphate hydrolases"/>
    <property type="match status" value="1"/>
</dbReference>
<organism evidence="5 6">
    <name type="scientific">Desmophyllum pertusum</name>
    <dbReference type="NCBI Taxonomy" id="174260"/>
    <lineage>
        <taxon>Eukaryota</taxon>
        <taxon>Metazoa</taxon>
        <taxon>Cnidaria</taxon>
        <taxon>Anthozoa</taxon>
        <taxon>Hexacorallia</taxon>
        <taxon>Scleractinia</taxon>
        <taxon>Caryophylliina</taxon>
        <taxon>Caryophylliidae</taxon>
        <taxon>Desmophyllum</taxon>
    </lineage>
</organism>
<proteinExistence type="inferred from homology"/>
<dbReference type="EMBL" id="MU827361">
    <property type="protein sequence ID" value="KAJ7351134.1"/>
    <property type="molecule type" value="Genomic_DNA"/>
</dbReference>
<dbReference type="PANTHER" id="PTHR11783">
    <property type="entry name" value="SULFOTRANSFERASE SULT"/>
    <property type="match status" value="1"/>
</dbReference>
<evidence type="ECO:0000259" key="4">
    <source>
        <dbReference type="Pfam" id="PF00685"/>
    </source>
</evidence>
<feature type="region of interest" description="Disordered" evidence="3">
    <location>
        <begin position="95"/>
        <end position="117"/>
    </location>
</feature>
<dbReference type="GO" id="GO:0008146">
    <property type="term" value="F:sulfotransferase activity"/>
    <property type="evidence" value="ECO:0007669"/>
    <property type="project" value="InterPro"/>
</dbReference>
<name>A0A9W9YI40_9CNID</name>
<feature type="domain" description="Sulfotransferase" evidence="4">
    <location>
        <begin position="50"/>
        <end position="92"/>
    </location>
</feature>